<keyword evidence="1" id="KW-1133">Transmembrane helix</keyword>
<keyword evidence="3" id="KW-1185">Reference proteome</keyword>
<dbReference type="EMBL" id="JACLZK010000001">
    <property type="protein sequence ID" value="MBC2882898.1"/>
    <property type="molecule type" value="Genomic_DNA"/>
</dbReference>
<dbReference type="RefSeq" id="WP_185898448.1">
    <property type="nucleotide sequence ID" value="NZ_JACLZK010000001.1"/>
</dbReference>
<comment type="caution">
    <text evidence="2">The sequence shown here is derived from an EMBL/GenBank/DDBJ whole genome shotgun (WGS) entry which is preliminary data.</text>
</comment>
<evidence type="ECO:0000313" key="3">
    <source>
        <dbReference type="Proteomes" id="UP000552683"/>
    </source>
</evidence>
<name>A0A842J604_9BACT</name>
<dbReference type="AlphaFoldDB" id="A0A842J604"/>
<feature type="transmembrane region" description="Helical" evidence="1">
    <location>
        <begin position="9"/>
        <end position="27"/>
    </location>
</feature>
<sequence length="71" mass="7974">MFDRMRDRISFALICLVFIAIFGYISVKFDGARVPLLILTAVVLVVAIAAHTIHENLKLDKDLKEGEAQDK</sequence>
<keyword evidence="1" id="KW-0472">Membrane</keyword>
<keyword evidence="1" id="KW-0812">Transmembrane</keyword>
<organism evidence="2 3">
    <name type="scientific">Campylobacter massiliensis</name>
    <dbReference type="NCBI Taxonomy" id="2762557"/>
    <lineage>
        <taxon>Bacteria</taxon>
        <taxon>Pseudomonadati</taxon>
        <taxon>Campylobacterota</taxon>
        <taxon>Epsilonproteobacteria</taxon>
        <taxon>Campylobacterales</taxon>
        <taxon>Campylobacteraceae</taxon>
        <taxon>Campylobacter</taxon>
    </lineage>
</organism>
<accession>A0A842J604</accession>
<proteinExistence type="predicted"/>
<dbReference type="Proteomes" id="UP000552683">
    <property type="component" value="Unassembled WGS sequence"/>
</dbReference>
<feature type="transmembrane region" description="Helical" evidence="1">
    <location>
        <begin position="33"/>
        <end position="53"/>
    </location>
</feature>
<evidence type="ECO:0000313" key="2">
    <source>
        <dbReference type="EMBL" id="MBC2882898.1"/>
    </source>
</evidence>
<gene>
    <name evidence="2" type="ORF">H7R39_06450</name>
</gene>
<reference evidence="2 3" key="1">
    <citation type="submission" date="2020-08" db="EMBL/GenBank/DDBJ databases">
        <title>Complete genome and description of Campylobacter massiliensis Marseille-Q3452 sp. nov.</title>
        <authorList>
            <person name="Antezack A."/>
        </authorList>
    </citation>
    <scope>NUCLEOTIDE SEQUENCE [LARGE SCALE GENOMIC DNA]</scope>
    <source>
        <strain evidence="2 3">Marseille-Q3452</strain>
    </source>
</reference>
<evidence type="ECO:0000256" key="1">
    <source>
        <dbReference type="SAM" id="Phobius"/>
    </source>
</evidence>
<protein>
    <submittedName>
        <fullName evidence="2">Uncharacterized protein</fullName>
    </submittedName>
</protein>